<dbReference type="AlphaFoldDB" id="F4PQG1"/>
<name>F4PQG1_CACFS</name>
<evidence type="ECO:0000313" key="3">
    <source>
        <dbReference type="Proteomes" id="UP000007797"/>
    </source>
</evidence>
<dbReference type="Proteomes" id="UP000007797">
    <property type="component" value="Unassembled WGS sequence"/>
</dbReference>
<dbReference type="EMBL" id="GL883009">
    <property type="protein sequence ID" value="EGG22624.1"/>
    <property type="molecule type" value="Genomic_DNA"/>
</dbReference>
<evidence type="ECO:0000313" key="2">
    <source>
        <dbReference type="EMBL" id="EGG22624.1"/>
    </source>
</evidence>
<feature type="region of interest" description="Disordered" evidence="1">
    <location>
        <begin position="1"/>
        <end position="50"/>
    </location>
</feature>
<dbReference type="GeneID" id="14874383"/>
<proteinExistence type="predicted"/>
<protein>
    <submittedName>
        <fullName evidence="2">Uncharacterized protein</fullName>
    </submittedName>
</protein>
<evidence type="ECO:0000256" key="1">
    <source>
        <dbReference type="SAM" id="MobiDB-lite"/>
    </source>
</evidence>
<accession>F4PQG1</accession>
<dbReference type="OrthoDB" id="8181851at2759"/>
<reference evidence="3" key="1">
    <citation type="journal article" date="2011" name="Genome Res.">
        <title>Phylogeny-wide analysis of social amoeba genomes highlights ancient origins for complex intercellular communication.</title>
        <authorList>
            <person name="Heidel A.J."/>
            <person name="Lawal H.M."/>
            <person name="Felder M."/>
            <person name="Schilde C."/>
            <person name="Helps N.R."/>
            <person name="Tunggal B."/>
            <person name="Rivero F."/>
            <person name="John U."/>
            <person name="Schleicher M."/>
            <person name="Eichinger L."/>
            <person name="Platzer M."/>
            <person name="Noegel A.A."/>
            <person name="Schaap P."/>
            <person name="Gloeckner G."/>
        </authorList>
    </citation>
    <scope>NUCLEOTIDE SEQUENCE [LARGE SCALE GENOMIC DNA]</scope>
    <source>
        <strain evidence="3">SH3</strain>
    </source>
</reference>
<feature type="compositionally biased region" description="Polar residues" evidence="1">
    <location>
        <begin position="7"/>
        <end position="50"/>
    </location>
</feature>
<gene>
    <name evidence="2" type="ORF">DFA_04754</name>
</gene>
<organism evidence="2 3">
    <name type="scientific">Cavenderia fasciculata</name>
    <name type="common">Slime mold</name>
    <name type="synonym">Dictyostelium fasciculatum</name>
    <dbReference type="NCBI Taxonomy" id="261658"/>
    <lineage>
        <taxon>Eukaryota</taxon>
        <taxon>Amoebozoa</taxon>
        <taxon>Evosea</taxon>
        <taxon>Eumycetozoa</taxon>
        <taxon>Dictyostelia</taxon>
        <taxon>Acytosteliales</taxon>
        <taxon>Cavenderiaceae</taxon>
        <taxon>Cavenderia</taxon>
    </lineage>
</organism>
<keyword evidence="3" id="KW-1185">Reference proteome</keyword>
<sequence>MDKQAQDNKSNQQNPNHPSTGPGRSSGYSGAPSNLDNRANQMNPNQSGRK</sequence>
<dbReference type="RefSeq" id="XP_004360475.1">
    <property type="nucleotide sequence ID" value="XM_004360418.1"/>
</dbReference>
<dbReference type="KEGG" id="dfa:DFA_04754"/>